<dbReference type="HAMAP" id="MF_01609">
    <property type="entry name" value="Glu_cys_ligase_2"/>
    <property type="match status" value="1"/>
</dbReference>
<reference evidence="6 7" key="1">
    <citation type="journal article" date="2021" name="J. Biosci. Bioeng.">
        <title>Identification and characterization of a chc gene cluster responsible for the aromatization pathway of cyclohexanecarboxylate degradation in Sinomonas cyclohexanicum ATCC 51369.</title>
        <authorList>
            <person name="Yamamoto T."/>
            <person name="Hasegawa Y."/>
            <person name="Lau P.C.K."/>
            <person name="Iwaki H."/>
        </authorList>
    </citation>
    <scope>NUCLEOTIDE SEQUENCE [LARGE SCALE GENOMIC DNA]</scope>
    <source>
        <strain evidence="6 7">ATCC 51369</strain>
    </source>
</reference>
<dbReference type="InterPro" id="IPR011793">
    <property type="entry name" value="YbdK"/>
</dbReference>
<dbReference type="InterPro" id="IPR050141">
    <property type="entry name" value="GCL_type2/YbdK_subfam"/>
</dbReference>
<protein>
    <recommendedName>
        <fullName evidence="5">Putative glutamate--cysteine ligase 2</fullName>
        <ecNumber evidence="5">6.3.2.2</ecNumber>
    </recommendedName>
    <alternativeName>
        <fullName evidence="5">Gamma-glutamylcysteine synthetase 2</fullName>
        <shortName evidence="5">GCS 2</shortName>
        <shortName evidence="5">Gamma-GCS 2</shortName>
    </alternativeName>
</protein>
<evidence type="ECO:0000313" key="7">
    <source>
        <dbReference type="Proteomes" id="UP001319861"/>
    </source>
</evidence>
<dbReference type="EC" id="6.3.2.2" evidence="5"/>
<comment type="similarity">
    <text evidence="5">Belongs to the glutamate--cysteine ligase type 2 family. YbdK subfamily.</text>
</comment>
<dbReference type="RefSeq" id="WP_229230307.1">
    <property type="nucleotide sequence ID" value="NZ_AP024525.1"/>
</dbReference>
<keyword evidence="2 5" id="KW-0547">Nucleotide-binding</keyword>
<comment type="catalytic activity">
    <reaction evidence="4 5">
        <text>L-cysteine + L-glutamate + ATP = gamma-L-glutamyl-L-cysteine + ADP + phosphate + H(+)</text>
        <dbReference type="Rhea" id="RHEA:13285"/>
        <dbReference type="ChEBI" id="CHEBI:15378"/>
        <dbReference type="ChEBI" id="CHEBI:29985"/>
        <dbReference type="ChEBI" id="CHEBI:30616"/>
        <dbReference type="ChEBI" id="CHEBI:35235"/>
        <dbReference type="ChEBI" id="CHEBI:43474"/>
        <dbReference type="ChEBI" id="CHEBI:58173"/>
        <dbReference type="ChEBI" id="CHEBI:456216"/>
        <dbReference type="EC" id="6.3.2.2"/>
    </reaction>
</comment>
<sequence>MRTFGVEEELLIVEPGSGAPLPLVDQVLAIMGRPGDVEREFKLEQVETQTQPCLTHEELLGQLYHGRRALDRAARQVDARIAALGTSPLSAATHLSPGERYAAMAEEFRITSQEQLTCGLHVHVGVESPAEGVLVLDRIREWLPVLVAVSANSPFWRGVNTGYASFRTQAWNRWPTSGPQQVFGSLDAYRRLVDAMVRSGAISDEGMVYFDARLSHRHPTVEVRASDVCLDAADSALVAVLVRGLVETAAREAALGVPPLGTPVAVLRLASWRASRSGLNGSLVHPVEGVPVSAADALAALLSHVGTVLRESGELPAAEHAVRDLLARGSGERMQREAASDGEGLADVVSAAVAATQQRNGGWDGGA</sequence>
<keyword evidence="7" id="KW-1185">Reference proteome</keyword>
<dbReference type="SUPFAM" id="SSF55931">
    <property type="entry name" value="Glutamine synthetase/guanido kinase"/>
    <property type="match status" value="1"/>
</dbReference>
<dbReference type="PANTHER" id="PTHR36510">
    <property type="entry name" value="GLUTAMATE--CYSTEINE LIGASE 2-RELATED"/>
    <property type="match status" value="1"/>
</dbReference>
<dbReference type="InterPro" id="IPR014746">
    <property type="entry name" value="Gln_synth/guanido_kin_cat_dom"/>
</dbReference>
<dbReference type="Pfam" id="PF04107">
    <property type="entry name" value="GCS2"/>
    <property type="match status" value="1"/>
</dbReference>
<name>A0ABM7PZ87_SINCY</name>
<keyword evidence="1 5" id="KW-0436">Ligase</keyword>
<evidence type="ECO:0000256" key="1">
    <source>
        <dbReference type="ARBA" id="ARBA00022598"/>
    </source>
</evidence>
<evidence type="ECO:0000256" key="3">
    <source>
        <dbReference type="ARBA" id="ARBA00022840"/>
    </source>
</evidence>
<dbReference type="Gene3D" id="3.30.590.20">
    <property type="match status" value="1"/>
</dbReference>
<accession>A0ABM7PZ87</accession>
<dbReference type="EMBL" id="AP024525">
    <property type="protein sequence ID" value="BCT77620.1"/>
    <property type="molecule type" value="Genomic_DNA"/>
</dbReference>
<evidence type="ECO:0000256" key="2">
    <source>
        <dbReference type="ARBA" id="ARBA00022741"/>
    </source>
</evidence>
<dbReference type="NCBIfam" id="TIGR02050">
    <property type="entry name" value="gshA_cyan_rel"/>
    <property type="match status" value="1"/>
</dbReference>
<dbReference type="NCBIfam" id="NF010041">
    <property type="entry name" value="PRK13517.1-1"/>
    <property type="match status" value="1"/>
</dbReference>
<gene>
    <name evidence="6" type="ORF">SCMU_34620</name>
</gene>
<organism evidence="6 7">
    <name type="scientific">Sinomonas cyclohexanicum</name>
    <name type="common">Corynebacterium cyclohexanicum</name>
    <dbReference type="NCBI Taxonomy" id="322009"/>
    <lineage>
        <taxon>Bacteria</taxon>
        <taxon>Bacillati</taxon>
        <taxon>Actinomycetota</taxon>
        <taxon>Actinomycetes</taxon>
        <taxon>Micrococcales</taxon>
        <taxon>Micrococcaceae</taxon>
        <taxon>Sinomonas</taxon>
    </lineage>
</organism>
<dbReference type="GO" id="GO:0016874">
    <property type="term" value="F:ligase activity"/>
    <property type="evidence" value="ECO:0007669"/>
    <property type="project" value="UniProtKB-KW"/>
</dbReference>
<dbReference type="PANTHER" id="PTHR36510:SF1">
    <property type="entry name" value="GLUTAMATE--CYSTEINE LIGASE 2-RELATED"/>
    <property type="match status" value="1"/>
</dbReference>
<dbReference type="Proteomes" id="UP001319861">
    <property type="component" value="Chromosome"/>
</dbReference>
<evidence type="ECO:0000313" key="6">
    <source>
        <dbReference type="EMBL" id="BCT77620.1"/>
    </source>
</evidence>
<dbReference type="InterPro" id="IPR006336">
    <property type="entry name" value="GCS2"/>
</dbReference>
<comment type="function">
    <text evidence="5">ATP-dependent carboxylate-amine ligase which exhibits weak glutamate--cysteine ligase activity.</text>
</comment>
<evidence type="ECO:0000256" key="5">
    <source>
        <dbReference type="HAMAP-Rule" id="MF_01609"/>
    </source>
</evidence>
<proteinExistence type="inferred from homology"/>
<evidence type="ECO:0000256" key="4">
    <source>
        <dbReference type="ARBA" id="ARBA00048819"/>
    </source>
</evidence>
<keyword evidence="3 5" id="KW-0067">ATP-binding</keyword>